<dbReference type="OrthoDB" id="10253254at2759"/>
<name>A0A4U5MFS3_STECR</name>
<evidence type="ECO:0000313" key="2">
    <source>
        <dbReference type="Proteomes" id="UP000298663"/>
    </source>
</evidence>
<evidence type="ECO:0000313" key="1">
    <source>
        <dbReference type="EMBL" id="TKR67992.1"/>
    </source>
</evidence>
<dbReference type="AlphaFoldDB" id="A0A4U5MFS3"/>
<gene>
    <name evidence="1" type="ORF">L596_024049</name>
</gene>
<proteinExistence type="predicted"/>
<dbReference type="Proteomes" id="UP000298663">
    <property type="component" value="Unassembled WGS sequence"/>
</dbReference>
<protein>
    <submittedName>
        <fullName evidence="1">Uncharacterized protein</fullName>
    </submittedName>
</protein>
<organism evidence="1 2">
    <name type="scientific">Steinernema carpocapsae</name>
    <name type="common">Entomopathogenic nematode</name>
    <dbReference type="NCBI Taxonomy" id="34508"/>
    <lineage>
        <taxon>Eukaryota</taxon>
        <taxon>Metazoa</taxon>
        <taxon>Ecdysozoa</taxon>
        <taxon>Nematoda</taxon>
        <taxon>Chromadorea</taxon>
        <taxon>Rhabditida</taxon>
        <taxon>Tylenchina</taxon>
        <taxon>Panagrolaimomorpha</taxon>
        <taxon>Strongyloidoidea</taxon>
        <taxon>Steinernematidae</taxon>
        <taxon>Steinernema</taxon>
    </lineage>
</organism>
<comment type="caution">
    <text evidence="1">The sequence shown here is derived from an EMBL/GenBank/DDBJ whole genome shotgun (WGS) entry which is preliminary data.</text>
</comment>
<dbReference type="EMBL" id="AZBU02000008">
    <property type="protein sequence ID" value="TKR67992.1"/>
    <property type="molecule type" value="Genomic_DNA"/>
</dbReference>
<keyword evidence="2" id="KW-1185">Reference proteome</keyword>
<sequence>MHFHERIGRTPIFEIRHFRKHGHSPLIAFLFLLAASRLLLRSYKEEIQSNITFCRNGRLGTPGAAIANLRGTGEPLRGRPEDHRGIRRRTGGAEFDFWRISESPRGEWSWTTVQRFVVDK</sequence>
<reference evidence="1 2" key="2">
    <citation type="journal article" date="2019" name="G3 (Bethesda)">
        <title>Hybrid Assembly of the Genome of the Entomopathogenic Nematode Steinernema carpocapsae Identifies the X-Chromosome.</title>
        <authorList>
            <person name="Serra L."/>
            <person name="Macchietto M."/>
            <person name="Macias-Munoz A."/>
            <person name="McGill C.J."/>
            <person name="Rodriguez I.M."/>
            <person name="Rodriguez B."/>
            <person name="Murad R."/>
            <person name="Mortazavi A."/>
        </authorList>
    </citation>
    <scope>NUCLEOTIDE SEQUENCE [LARGE SCALE GENOMIC DNA]</scope>
    <source>
        <strain evidence="1 2">ALL</strain>
    </source>
</reference>
<accession>A0A4U5MFS3</accession>
<reference evidence="1 2" key="1">
    <citation type="journal article" date="2015" name="Genome Biol.">
        <title>Comparative genomics of Steinernema reveals deeply conserved gene regulatory networks.</title>
        <authorList>
            <person name="Dillman A.R."/>
            <person name="Macchietto M."/>
            <person name="Porter C.F."/>
            <person name="Rogers A."/>
            <person name="Williams B."/>
            <person name="Antoshechkin I."/>
            <person name="Lee M.M."/>
            <person name="Goodwin Z."/>
            <person name="Lu X."/>
            <person name="Lewis E.E."/>
            <person name="Goodrich-Blair H."/>
            <person name="Stock S.P."/>
            <person name="Adams B.J."/>
            <person name="Sternberg P.W."/>
            <person name="Mortazavi A."/>
        </authorList>
    </citation>
    <scope>NUCLEOTIDE SEQUENCE [LARGE SCALE GENOMIC DNA]</scope>
    <source>
        <strain evidence="1 2">ALL</strain>
    </source>
</reference>